<dbReference type="EMBL" id="WNIB01000632">
    <property type="protein sequence ID" value="MTV91508.1"/>
    <property type="molecule type" value="Genomic_DNA"/>
</dbReference>
<dbReference type="Pfam" id="PF02371">
    <property type="entry name" value="Transposase_20"/>
    <property type="match status" value="1"/>
</dbReference>
<feature type="domain" description="Transposase IS116/IS110/IS902 C-terminal" evidence="1">
    <location>
        <begin position="4"/>
        <end position="62"/>
    </location>
</feature>
<evidence type="ECO:0000313" key="2">
    <source>
        <dbReference type="EMBL" id="MTV91508.1"/>
    </source>
</evidence>
<dbReference type="GO" id="GO:0003677">
    <property type="term" value="F:DNA binding"/>
    <property type="evidence" value="ECO:0007669"/>
    <property type="project" value="InterPro"/>
</dbReference>
<gene>
    <name evidence="2" type="ORF">GM544_13970</name>
</gene>
<comment type="caution">
    <text evidence="2">The sequence shown here is derived from an EMBL/GenBank/DDBJ whole genome shotgun (WGS) entry which is preliminary data.</text>
</comment>
<dbReference type="InterPro" id="IPR003346">
    <property type="entry name" value="Transposase_20"/>
</dbReference>
<reference evidence="2 3" key="1">
    <citation type="submission" date="2019-11" db="EMBL/GenBank/DDBJ databases">
        <title>Growth characteristics of pneumococcus vary with the chemical composition of the capsule and with environmental conditions.</title>
        <authorList>
            <person name="Tothpal A."/>
            <person name="Desobry K."/>
            <person name="Joshi S."/>
            <person name="Wyllie A.L."/>
            <person name="Weinberger D.M."/>
        </authorList>
    </citation>
    <scope>NUCLEOTIDE SEQUENCE [LARGE SCALE GENOMIC DNA]</scope>
    <source>
        <strain evidence="3">pnumococcus15C</strain>
    </source>
</reference>
<dbReference type="GO" id="GO:0006313">
    <property type="term" value="P:DNA transposition"/>
    <property type="evidence" value="ECO:0007669"/>
    <property type="project" value="InterPro"/>
</dbReference>
<dbReference type="GO" id="GO:0004803">
    <property type="term" value="F:transposase activity"/>
    <property type="evidence" value="ECO:0007669"/>
    <property type="project" value="InterPro"/>
</dbReference>
<dbReference type="Proteomes" id="UP000476212">
    <property type="component" value="Unassembled WGS sequence"/>
</dbReference>
<proteinExistence type="predicted"/>
<feature type="non-terminal residue" evidence="2">
    <location>
        <position position="1"/>
    </location>
</feature>
<accession>A0A6G2DP10</accession>
<name>A0A6G2DP10_STREE</name>
<protein>
    <submittedName>
        <fullName evidence="2">Transposase</fullName>
    </submittedName>
</protein>
<evidence type="ECO:0000313" key="3">
    <source>
        <dbReference type="Proteomes" id="UP000476212"/>
    </source>
</evidence>
<dbReference type="AlphaFoldDB" id="A0A6G2DP10"/>
<organism evidence="2 3">
    <name type="scientific">Streptococcus pneumoniae</name>
    <dbReference type="NCBI Taxonomy" id="1313"/>
    <lineage>
        <taxon>Bacteria</taxon>
        <taxon>Bacillati</taxon>
        <taxon>Bacillota</taxon>
        <taxon>Bacilli</taxon>
        <taxon>Lactobacillales</taxon>
        <taxon>Streptococcaceae</taxon>
        <taxon>Streptococcus</taxon>
    </lineage>
</organism>
<evidence type="ECO:0000259" key="1">
    <source>
        <dbReference type="Pfam" id="PF02371"/>
    </source>
</evidence>
<sequence length="66" mass="7437">IHIFDKPHQLQAFAGPNPSIYQSGQIDLAGKMVKLGSPHLRWALIQATKAYARFSPVFKAYLRTKL</sequence>